<keyword evidence="4" id="KW-0067">ATP-binding</keyword>
<feature type="transmembrane region" description="Helical" evidence="7">
    <location>
        <begin position="21"/>
        <end position="52"/>
    </location>
</feature>
<keyword evidence="6 7" id="KW-0472">Membrane</keyword>
<feature type="domain" description="ABC transmembrane type-1" evidence="9">
    <location>
        <begin position="39"/>
        <end position="321"/>
    </location>
</feature>
<feature type="transmembrane region" description="Helical" evidence="7">
    <location>
        <begin position="262"/>
        <end position="283"/>
    </location>
</feature>
<evidence type="ECO:0000313" key="11">
    <source>
        <dbReference type="Proteomes" id="UP001144280"/>
    </source>
</evidence>
<dbReference type="PROSITE" id="PS50929">
    <property type="entry name" value="ABC_TM1F"/>
    <property type="match status" value="1"/>
</dbReference>
<dbReference type="Proteomes" id="UP001144280">
    <property type="component" value="Unassembled WGS sequence"/>
</dbReference>
<feature type="transmembrane region" description="Helical" evidence="7">
    <location>
        <begin position="175"/>
        <end position="194"/>
    </location>
</feature>
<keyword evidence="3" id="KW-0547">Nucleotide-binding</keyword>
<evidence type="ECO:0000256" key="4">
    <source>
        <dbReference type="ARBA" id="ARBA00022840"/>
    </source>
</evidence>
<dbReference type="InterPro" id="IPR003593">
    <property type="entry name" value="AAA+_ATPase"/>
</dbReference>
<dbReference type="SMART" id="SM00382">
    <property type="entry name" value="AAA"/>
    <property type="match status" value="1"/>
</dbReference>
<dbReference type="Pfam" id="PF00005">
    <property type="entry name" value="ABC_tran"/>
    <property type="match status" value="1"/>
</dbReference>
<evidence type="ECO:0000259" key="8">
    <source>
        <dbReference type="PROSITE" id="PS50893"/>
    </source>
</evidence>
<comment type="caution">
    <text evidence="10">The sequence shown here is derived from an EMBL/GenBank/DDBJ whole genome shotgun (WGS) entry which is preliminary data.</text>
</comment>
<dbReference type="InterPro" id="IPR039421">
    <property type="entry name" value="Type_1_exporter"/>
</dbReference>
<organism evidence="10 11">
    <name type="scientific">Phytohabitans aurantiacus</name>
    <dbReference type="NCBI Taxonomy" id="3016789"/>
    <lineage>
        <taxon>Bacteria</taxon>
        <taxon>Bacillati</taxon>
        <taxon>Actinomycetota</taxon>
        <taxon>Actinomycetes</taxon>
        <taxon>Micromonosporales</taxon>
        <taxon>Micromonosporaceae</taxon>
    </lineage>
</organism>
<dbReference type="EMBL" id="BSDI01000014">
    <property type="protein sequence ID" value="GLH98119.1"/>
    <property type="molecule type" value="Genomic_DNA"/>
</dbReference>
<dbReference type="PANTHER" id="PTHR43394">
    <property type="entry name" value="ATP-DEPENDENT PERMEASE MDL1, MITOCHONDRIAL"/>
    <property type="match status" value="1"/>
</dbReference>
<sequence>MTTAGSTAPPRRSRHLPRRLASVWVLGFKAGPWLAVGQLAIAVILGLLPAAVAWQTKFIIDGLAAGEAAPALLGWSVGLAAAGLATAGAPQVTAYLGGEQRRRLDRLMQDRLYTAVNSFQGLSRFEDPRFLDTLRMASQASGGALVPVTTGLLDIGRAVITALSLMATLYVLSPAMTGIVLAAAVPALVAQMLLSKRRVNMMVSMSPAVRRQIFYGRLITDLQAVKEIRLFGLGDFFKTRMLAELRDVQDGERRIDRRVLRVQFLLAALSAAVTGGGLIWAVRTAAHGGLSPGDVTAFVAAVAGVQTSLGGLVAGIASGYQALLMFDYYAEATSQPPDLPQAPARDGSGAVVALRRGIELRDVWFRYDAAHSWVLQGVDLTIPYGQSVALVGLNGAGKSTLVKLLCRFYDPDRGVIYWDGVDIRDVAPAELRSRIGVLFQDFMAYDLTGAENIGLGDLDGISDRSRIERAARAADVHDAIAAMLRGYDTLLSRLFFKESDKDNPETGVMLSGGQWQRLALARTLMREGRDLLILDEPSSGLDAEAEHQIHQRLREHRHGRTSLLISHRLGAVRDADLIVVLAGGRIVEQGDHAELMSVGGAYARMFTLQATGYRQSEKV</sequence>
<dbReference type="PROSITE" id="PS50893">
    <property type="entry name" value="ABC_TRANSPORTER_2"/>
    <property type="match status" value="1"/>
</dbReference>
<proteinExistence type="predicted"/>
<evidence type="ECO:0000256" key="2">
    <source>
        <dbReference type="ARBA" id="ARBA00022692"/>
    </source>
</evidence>
<dbReference type="SUPFAM" id="SSF52540">
    <property type="entry name" value="P-loop containing nucleoside triphosphate hydrolases"/>
    <property type="match status" value="1"/>
</dbReference>
<keyword evidence="2 7" id="KW-0812">Transmembrane</keyword>
<dbReference type="Gene3D" id="1.20.1560.10">
    <property type="entry name" value="ABC transporter type 1, transmembrane domain"/>
    <property type="match status" value="1"/>
</dbReference>
<evidence type="ECO:0000256" key="1">
    <source>
        <dbReference type="ARBA" id="ARBA00004651"/>
    </source>
</evidence>
<dbReference type="Gene3D" id="3.40.50.300">
    <property type="entry name" value="P-loop containing nucleotide triphosphate hydrolases"/>
    <property type="match status" value="1"/>
</dbReference>
<evidence type="ECO:0000256" key="3">
    <source>
        <dbReference type="ARBA" id="ARBA00022741"/>
    </source>
</evidence>
<dbReference type="PANTHER" id="PTHR43394:SF1">
    <property type="entry name" value="ATP-BINDING CASSETTE SUB-FAMILY B MEMBER 10, MITOCHONDRIAL"/>
    <property type="match status" value="1"/>
</dbReference>
<evidence type="ECO:0000256" key="6">
    <source>
        <dbReference type="ARBA" id="ARBA00023136"/>
    </source>
</evidence>
<keyword evidence="5 7" id="KW-1133">Transmembrane helix</keyword>
<evidence type="ECO:0000256" key="5">
    <source>
        <dbReference type="ARBA" id="ARBA00022989"/>
    </source>
</evidence>
<dbReference type="InterPro" id="IPR027417">
    <property type="entry name" value="P-loop_NTPase"/>
</dbReference>
<reference evidence="10" key="1">
    <citation type="submission" date="2022-12" db="EMBL/GenBank/DDBJ databases">
        <title>New Phytohabitans aurantiacus sp. RD004123 nov., an actinomycete isolated from soil.</title>
        <authorList>
            <person name="Triningsih D.W."/>
            <person name="Harunari E."/>
            <person name="Igarashi Y."/>
        </authorList>
    </citation>
    <scope>NUCLEOTIDE SEQUENCE</scope>
    <source>
        <strain evidence="10">RD004123</strain>
    </source>
</reference>
<dbReference type="Pfam" id="PF00664">
    <property type="entry name" value="ABC_membrane"/>
    <property type="match status" value="1"/>
</dbReference>
<dbReference type="RefSeq" id="WP_281896696.1">
    <property type="nucleotide sequence ID" value="NZ_BSDI01000014.1"/>
</dbReference>
<evidence type="ECO:0000313" key="10">
    <source>
        <dbReference type="EMBL" id="GLH98119.1"/>
    </source>
</evidence>
<dbReference type="InterPro" id="IPR003439">
    <property type="entry name" value="ABC_transporter-like_ATP-bd"/>
</dbReference>
<evidence type="ECO:0000259" key="9">
    <source>
        <dbReference type="PROSITE" id="PS50929"/>
    </source>
</evidence>
<protein>
    <submittedName>
        <fullName evidence="10">Multidrug ABC transporter permease</fullName>
    </submittedName>
</protein>
<dbReference type="SUPFAM" id="SSF90123">
    <property type="entry name" value="ABC transporter transmembrane region"/>
    <property type="match status" value="1"/>
</dbReference>
<comment type="subcellular location">
    <subcellularLocation>
        <location evidence="1">Cell membrane</location>
        <topology evidence="1">Multi-pass membrane protein</topology>
    </subcellularLocation>
</comment>
<dbReference type="InterPro" id="IPR011527">
    <property type="entry name" value="ABC1_TM_dom"/>
</dbReference>
<evidence type="ECO:0000256" key="7">
    <source>
        <dbReference type="SAM" id="Phobius"/>
    </source>
</evidence>
<dbReference type="InterPro" id="IPR017871">
    <property type="entry name" value="ABC_transporter-like_CS"/>
</dbReference>
<name>A0ABQ5QVB8_9ACTN</name>
<feature type="transmembrane region" description="Helical" evidence="7">
    <location>
        <begin position="72"/>
        <end position="98"/>
    </location>
</feature>
<keyword evidence="11" id="KW-1185">Reference proteome</keyword>
<gene>
    <name evidence="10" type="ORF">Pa4123_33940</name>
</gene>
<feature type="domain" description="ABC transporter" evidence="8">
    <location>
        <begin position="358"/>
        <end position="608"/>
    </location>
</feature>
<dbReference type="PROSITE" id="PS00211">
    <property type="entry name" value="ABC_TRANSPORTER_1"/>
    <property type="match status" value="1"/>
</dbReference>
<dbReference type="InterPro" id="IPR036640">
    <property type="entry name" value="ABC1_TM_sf"/>
</dbReference>
<feature type="transmembrane region" description="Helical" evidence="7">
    <location>
        <begin position="144"/>
        <end position="169"/>
    </location>
</feature>
<accession>A0ABQ5QVB8</accession>
<feature type="transmembrane region" description="Helical" evidence="7">
    <location>
        <begin position="295"/>
        <end position="317"/>
    </location>
</feature>